<evidence type="ECO:0008006" key="4">
    <source>
        <dbReference type="Google" id="ProtNLM"/>
    </source>
</evidence>
<dbReference type="AlphaFoldDB" id="A0A4R1ASW0"/>
<protein>
    <recommendedName>
        <fullName evidence="4">DUF5668 domain-containing protein</fullName>
    </recommendedName>
</protein>
<gene>
    <name evidence="2" type="ORF">E0Y62_15575</name>
</gene>
<organism evidence="2 3">
    <name type="scientific">Cytobacillus praedii</name>
    <dbReference type="NCBI Taxonomy" id="1742358"/>
    <lineage>
        <taxon>Bacteria</taxon>
        <taxon>Bacillati</taxon>
        <taxon>Bacillota</taxon>
        <taxon>Bacilli</taxon>
        <taxon>Bacillales</taxon>
        <taxon>Bacillaceae</taxon>
        <taxon>Cytobacillus</taxon>
    </lineage>
</organism>
<dbReference type="RefSeq" id="WP_057766986.1">
    <property type="nucleotide sequence ID" value="NZ_JARMQE010000023.1"/>
</dbReference>
<feature type="transmembrane region" description="Helical" evidence="1">
    <location>
        <begin position="39"/>
        <end position="57"/>
    </location>
</feature>
<keyword evidence="1" id="KW-0472">Membrane</keyword>
<keyword evidence="3" id="KW-1185">Reference proteome</keyword>
<evidence type="ECO:0000313" key="2">
    <source>
        <dbReference type="EMBL" id="TCJ03223.1"/>
    </source>
</evidence>
<reference evidence="2 3" key="1">
    <citation type="submission" date="2019-03" db="EMBL/GenBank/DDBJ databases">
        <authorList>
            <person name="Jensen L."/>
            <person name="Storgaard J."/>
            <person name="Sulaj E."/>
            <person name="Schramm A."/>
            <person name="Marshall I.P.G."/>
        </authorList>
    </citation>
    <scope>NUCLEOTIDE SEQUENCE [LARGE SCALE GENOMIC DNA]</scope>
    <source>
        <strain evidence="2 3">2017H2G3</strain>
    </source>
</reference>
<keyword evidence="1" id="KW-0812">Transmembrane</keyword>
<dbReference type="STRING" id="1742358.GCA_001439605_01668"/>
<keyword evidence="1" id="KW-1133">Transmembrane helix</keyword>
<sequence length="310" mass="34804">MRTWRVGTFSMGASLLFLGIFLLLSQFFGMDLMHVMISWWPIILVVLGIEILLFLFLSRQEKPFLKYDFLSIFFVGILGTVGIGFALLSSTGIMDKMDDVLKREERTMDLPALEKQLSEGVQRVVVDTGGRYPLTIEGTPAKEVTMFGTYKALLGKKEKLLSNAEEYVAIQEKGDTLYVKVKDLPSETAGPFDRYADLSATLLIPNDVKLEVNGDNSSITLKPRTLISDWTIDEASYLSVQLQNSSDVKVTATEVQDFQGNREKWKMTEENSTEHPYEVPVIKLATYQTGKGEHSLTITNSDQLIFSTVD</sequence>
<dbReference type="EMBL" id="SJTH01000020">
    <property type="protein sequence ID" value="TCJ03223.1"/>
    <property type="molecule type" value="Genomic_DNA"/>
</dbReference>
<proteinExistence type="predicted"/>
<dbReference type="Proteomes" id="UP000293846">
    <property type="component" value="Unassembled WGS sequence"/>
</dbReference>
<feature type="transmembrane region" description="Helical" evidence="1">
    <location>
        <begin position="69"/>
        <end position="88"/>
    </location>
</feature>
<name>A0A4R1ASW0_9BACI</name>
<comment type="caution">
    <text evidence="2">The sequence shown here is derived from an EMBL/GenBank/DDBJ whole genome shotgun (WGS) entry which is preliminary data.</text>
</comment>
<accession>A0A4R1ASW0</accession>
<evidence type="ECO:0000256" key="1">
    <source>
        <dbReference type="SAM" id="Phobius"/>
    </source>
</evidence>
<evidence type="ECO:0000313" key="3">
    <source>
        <dbReference type="Proteomes" id="UP000293846"/>
    </source>
</evidence>
<dbReference type="OrthoDB" id="1707123at2"/>